<dbReference type="AlphaFoldDB" id="A0A157Z616"/>
<organism evidence="1 2">
    <name type="scientific">Caballeronia glebae</name>
    <dbReference type="NCBI Taxonomy" id="1777143"/>
    <lineage>
        <taxon>Bacteria</taxon>
        <taxon>Pseudomonadati</taxon>
        <taxon>Pseudomonadota</taxon>
        <taxon>Betaproteobacteria</taxon>
        <taxon>Burkholderiales</taxon>
        <taxon>Burkholderiaceae</taxon>
        <taxon>Caballeronia</taxon>
    </lineage>
</organism>
<protein>
    <submittedName>
        <fullName evidence="1">Uncharacterized protein</fullName>
    </submittedName>
</protein>
<comment type="caution">
    <text evidence="1">The sequence shown here is derived from an EMBL/GenBank/DDBJ whole genome shotgun (WGS) entry which is preliminary data.</text>
</comment>
<sequence>MSEKFSLAVATPSHRGLFTTSYVSSLWGLQQSCIARDTRIELLTLPNQSMVDRARNTLSSFFLHKTDFSHMLFLDDDMGFNVADIMRMFDWLDYDVVAAMYPRKEFDWARIKQAVLANPEIDPTLLPLVAGHYHGMQTFLQEKDTLAAALDAPMPVREIGTGIMLIARACLQRLVNAEIPYAAAGEEGDFPVHEFFIQKVIDGRLVGEDFYFCNLVRKHGGTVYGCAWPDVVHTGSYDFIGNVASIASVSSQSEY</sequence>
<dbReference type="SUPFAM" id="SSF53448">
    <property type="entry name" value="Nucleotide-diphospho-sugar transferases"/>
    <property type="match status" value="1"/>
</dbReference>
<reference evidence="1" key="1">
    <citation type="submission" date="2016-01" db="EMBL/GenBank/DDBJ databases">
        <authorList>
            <person name="Peeters C."/>
        </authorList>
    </citation>
    <scope>NUCLEOTIDE SEQUENCE [LARGE SCALE GENOMIC DNA]</scope>
    <source>
        <strain evidence="1">LMG 29325</strain>
    </source>
</reference>
<dbReference type="Gene3D" id="3.90.550.40">
    <property type="match status" value="1"/>
</dbReference>
<proteinExistence type="predicted"/>
<gene>
    <name evidence="1" type="ORF">AWB82_00250</name>
</gene>
<accession>A0A157Z616</accession>
<evidence type="ECO:0000313" key="2">
    <source>
        <dbReference type="Proteomes" id="UP000054596"/>
    </source>
</evidence>
<keyword evidence="2" id="KW-1185">Reference proteome</keyword>
<evidence type="ECO:0000313" key="1">
    <source>
        <dbReference type="EMBL" id="SAK40863.1"/>
    </source>
</evidence>
<name>A0A157Z616_9BURK</name>
<dbReference type="RefSeq" id="WP_235023122.1">
    <property type="nucleotide sequence ID" value="NZ_FCOJ02000001.1"/>
</dbReference>
<dbReference type="EMBL" id="FCOJ02000001">
    <property type="protein sequence ID" value="SAK40863.1"/>
    <property type="molecule type" value="Genomic_DNA"/>
</dbReference>
<dbReference type="InterPro" id="IPR029044">
    <property type="entry name" value="Nucleotide-diphossugar_trans"/>
</dbReference>
<dbReference type="STRING" id="1777143.AWB82_00250"/>
<dbReference type="Proteomes" id="UP000054596">
    <property type="component" value="Unassembled WGS sequence"/>
</dbReference>